<dbReference type="InterPro" id="IPR009776">
    <property type="entry name" value="Spore_0_M"/>
</dbReference>
<reference evidence="1 2" key="1">
    <citation type="submission" date="2020-07" db="EMBL/GenBank/DDBJ databases">
        <title>Thermoactinomyces phylogeny.</title>
        <authorList>
            <person name="Dunlap C."/>
        </authorList>
    </citation>
    <scope>NUCLEOTIDE SEQUENCE [LARGE SCALE GENOMIC DNA]</scope>
    <source>
        <strain evidence="1 2">AMNI-1</strain>
    </source>
</reference>
<proteinExistence type="predicted"/>
<keyword evidence="2" id="KW-1185">Reference proteome</keyword>
<dbReference type="RefSeq" id="WP_181740787.1">
    <property type="nucleotide sequence ID" value="NZ_JACEOL010000036.1"/>
</dbReference>
<accession>A0A7W1XT68</accession>
<comment type="caution">
    <text evidence="1">The sequence shown here is derived from an EMBL/GenBank/DDBJ whole genome shotgun (WGS) entry which is preliminary data.</text>
</comment>
<name>A0A7W1XT68_9BACL</name>
<dbReference type="AlphaFoldDB" id="A0A7W1XT68"/>
<dbReference type="PANTHER" id="PTHR40053">
    <property type="entry name" value="SPORULATION-CONTROL PROTEIN SPO0M"/>
    <property type="match status" value="1"/>
</dbReference>
<protein>
    <submittedName>
        <fullName evidence="1">Sporulation protein</fullName>
    </submittedName>
</protein>
<dbReference type="EMBL" id="JACEOL010000036">
    <property type="protein sequence ID" value="MBA4602838.1"/>
    <property type="molecule type" value="Genomic_DNA"/>
</dbReference>
<dbReference type="Proteomes" id="UP000538292">
    <property type="component" value="Unassembled WGS sequence"/>
</dbReference>
<dbReference type="PANTHER" id="PTHR40053:SF1">
    <property type="entry name" value="SPORULATION-CONTROL PROTEIN SPO0M"/>
    <property type="match status" value="1"/>
</dbReference>
<evidence type="ECO:0000313" key="2">
    <source>
        <dbReference type="Proteomes" id="UP000538292"/>
    </source>
</evidence>
<dbReference type="Pfam" id="PF07070">
    <property type="entry name" value="Spo0M"/>
    <property type="match status" value="1"/>
</dbReference>
<evidence type="ECO:0000313" key="1">
    <source>
        <dbReference type="EMBL" id="MBA4602838.1"/>
    </source>
</evidence>
<sequence length="245" mass="28198">MLYKSLTSLGIGAASVDTRLNQKPYYAGSPVEGVVFIRGGQADQQIDDIYLYLVVHYLKNHKKTSFILHNYQLSRAFTIHKNETKEIPFQIELPLVTPMSTGSYPVYLKTGLDIKMAIDPSDQDMIEVHPHPVVQKCLKQVEESEFILYQIYNQYDSGSKAHPFQQVFQFRPTGRYHGFIDQLNLVFHLSKVKIIMDLEMVRANQSFYTTFAWNPDESSRIYINGRETLSDPTKKLKDVLSRKPG</sequence>
<organism evidence="1 2">
    <name type="scientific">Thermoactinomyces mirandus</name>
    <dbReference type="NCBI Taxonomy" id="2756294"/>
    <lineage>
        <taxon>Bacteria</taxon>
        <taxon>Bacillati</taxon>
        <taxon>Bacillota</taxon>
        <taxon>Bacilli</taxon>
        <taxon>Bacillales</taxon>
        <taxon>Thermoactinomycetaceae</taxon>
        <taxon>Thermoactinomyces</taxon>
    </lineage>
</organism>
<gene>
    <name evidence="1" type="ORF">H2C83_11040</name>
</gene>